<accession>A0A8T8WQU0</accession>
<dbReference type="Proteomes" id="UP000249497">
    <property type="component" value="Unassembled WGS sequence"/>
</dbReference>
<sequence length="178" mass="19645">MRQSHSPLSPPSSCSTLLPSPYTSCSPPLHLEARRVQLQLMVLNIIQYIYRNLKHDEVSPSRWLHNLETTVAPTDLLFSSSLQRVAHHDPLPLSSRRVCTTISPPPLLRLLHSARWLGNSVACPSIVDHVDIDSIPLAHQLHPLNAALLPAATSPSSHPHLPQYTHSSHGHNTVPLLA</sequence>
<feature type="compositionally biased region" description="Low complexity" evidence="1">
    <location>
        <begin position="152"/>
        <end position="162"/>
    </location>
</feature>
<gene>
    <name evidence="2" type="ORF">BO86DRAFT_197833</name>
</gene>
<proteinExistence type="predicted"/>
<name>A0A8T8WQU0_ASPJA</name>
<dbReference type="EMBL" id="KZ824831">
    <property type="protein sequence ID" value="RAH78141.1"/>
    <property type="molecule type" value="Genomic_DNA"/>
</dbReference>
<dbReference type="GeneID" id="37170417"/>
<evidence type="ECO:0000313" key="2">
    <source>
        <dbReference type="EMBL" id="RAH78141.1"/>
    </source>
</evidence>
<feature type="region of interest" description="Disordered" evidence="1">
    <location>
        <begin position="152"/>
        <end position="178"/>
    </location>
</feature>
<dbReference type="RefSeq" id="XP_025524035.1">
    <property type="nucleotide sequence ID" value="XM_025666725.1"/>
</dbReference>
<dbReference type="AlphaFoldDB" id="A0A8T8WQU0"/>
<reference evidence="2 3" key="1">
    <citation type="submission" date="2018-02" db="EMBL/GenBank/DDBJ databases">
        <title>The genomes of Aspergillus section Nigri reveals drivers in fungal speciation.</title>
        <authorList>
            <consortium name="DOE Joint Genome Institute"/>
            <person name="Vesth T.C."/>
            <person name="Nybo J."/>
            <person name="Theobald S."/>
            <person name="Brandl J."/>
            <person name="Frisvad J.C."/>
            <person name="Nielsen K.F."/>
            <person name="Lyhne E.K."/>
            <person name="Kogle M.E."/>
            <person name="Kuo A."/>
            <person name="Riley R."/>
            <person name="Clum A."/>
            <person name="Nolan M."/>
            <person name="Lipzen A."/>
            <person name="Salamov A."/>
            <person name="Henrissat B."/>
            <person name="Wiebenga A."/>
            <person name="De vries R.P."/>
            <person name="Grigoriev I.V."/>
            <person name="Mortensen U.H."/>
            <person name="Andersen M.R."/>
            <person name="Baker S.E."/>
        </authorList>
    </citation>
    <scope>NUCLEOTIDE SEQUENCE [LARGE SCALE GENOMIC DNA]</scope>
    <source>
        <strain evidence="2 3">CBS 114.51</strain>
    </source>
</reference>
<evidence type="ECO:0000313" key="3">
    <source>
        <dbReference type="Proteomes" id="UP000249497"/>
    </source>
</evidence>
<evidence type="ECO:0000256" key="1">
    <source>
        <dbReference type="SAM" id="MobiDB-lite"/>
    </source>
</evidence>
<protein>
    <submittedName>
        <fullName evidence="2">Uncharacterized protein</fullName>
    </submittedName>
</protein>
<organism evidence="2 3">
    <name type="scientific">Aspergillus japonicus CBS 114.51</name>
    <dbReference type="NCBI Taxonomy" id="1448312"/>
    <lineage>
        <taxon>Eukaryota</taxon>
        <taxon>Fungi</taxon>
        <taxon>Dikarya</taxon>
        <taxon>Ascomycota</taxon>
        <taxon>Pezizomycotina</taxon>
        <taxon>Eurotiomycetes</taxon>
        <taxon>Eurotiomycetidae</taxon>
        <taxon>Eurotiales</taxon>
        <taxon>Aspergillaceae</taxon>
        <taxon>Aspergillus</taxon>
        <taxon>Aspergillus subgen. Circumdati</taxon>
    </lineage>
</organism>
<keyword evidence="3" id="KW-1185">Reference proteome</keyword>